<protein>
    <submittedName>
        <fullName evidence="1">INVS</fullName>
    </submittedName>
</protein>
<comment type="caution">
    <text evidence="1">The sequence shown here is derived from an EMBL/GenBank/DDBJ whole genome shotgun (WGS) entry which is preliminary data.</text>
</comment>
<evidence type="ECO:0000313" key="2">
    <source>
        <dbReference type="Proteomes" id="UP000593567"/>
    </source>
</evidence>
<dbReference type="EMBL" id="VXIV02000085">
    <property type="protein sequence ID" value="KAF6041042.1"/>
    <property type="molecule type" value="Genomic_DNA"/>
</dbReference>
<dbReference type="OrthoDB" id="6143962at2759"/>
<proteinExistence type="predicted"/>
<gene>
    <name evidence="1" type="ORF">EB796_000653</name>
</gene>
<dbReference type="Gene3D" id="1.20.5.190">
    <property type="match status" value="1"/>
</dbReference>
<accession>A0A7J7KS92</accession>
<sequence length="215" mass="25748">MLESNRKKKDELSEEERILREAKHKQAIVAAERNRVYFFRQRNNAAVTIQKAWKMFKFRTQGLMKNARDAIKLKRLDAGELEWKKQIAACTIQLAWRKYFRRKLLKALNKTNNAVMHMWDPEMLAFRQRSLVEQVYNEQLYAPHWHPTLVAIVRPYWTKYMPSSAALSFNFAIDQYSQQRDYIEQLGLEIDDDLANLRMKDRSDVNPVHYSYNMN</sequence>
<dbReference type="InterPro" id="IPR000048">
    <property type="entry name" value="IQ_motif_EF-hand-BS"/>
</dbReference>
<dbReference type="PROSITE" id="PS50096">
    <property type="entry name" value="IQ"/>
    <property type="match status" value="1"/>
</dbReference>
<name>A0A7J7KS92_BUGNE</name>
<evidence type="ECO:0000313" key="1">
    <source>
        <dbReference type="EMBL" id="KAF6041042.1"/>
    </source>
</evidence>
<dbReference type="AlphaFoldDB" id="A0A7J7KS92"/>
<keyword evidence="2" id="KW-1185">Reference proteome</keyword>
<dbReference type="Proteomes" id="UP000593567">
    <property type="component" value="Unassembled WGS sequence"/>
</dbReference>
<reference evidence="1" key="1">
    <citation type="submission" date="2020-06" db="EMBL/GenBank/DDBJ databases">
        <title>Draft genome of Bugula neritina, a colonial animal packing powerful symbionts and potential medicines.</title>
        <authorList>
            <person name="Rayko M."/>
        </authorList>
    </citation>
    <scope>NUCLEOTIDE SEQUENCE [LARGE SCALE GENOMIC DNA]</scope>
    <source>
        <strain evidence="1">Kwan_BN1</strain>
    </source>
</reference>
<organism evidence="1 2">
    <name type="scientific">Bugula neritina</name>
    <name type="common">Brown bryozoan</name>
    <name type="synonym">Sertularia neritina</name>
    <dbReference type="NCBI Taxonomy" id="10212"/>
    <lineage>
        <taxon>Eukaryota</taxon>
        <taxon>Metazoa</taxon>
        <taxon>Spiralia</taxon>
        <taxon>Lophotrochozoa</taxon>
        <taxon>Bryozoa</taxon>
        <taxon>Gymnolaemata</taxon>
        <taxon>Cheilostomatida</taxon>
        <taxon>Flustrina</taxon>
        <taxon>Buguloidea</taxon>
        <taxon>Bugulidae</taxon>
        <taxon>Bugula</taxon>
    </lineage>
</organism>
<dbReference type="Pfam" id="PF00612">
    <property type="entry name" value="IQ"/>
    <property type="match status" value="1"/>
</dbReference>